<dbReference type="SUPFAM" id="SSF144091">
    <property type="entry name" value="Rhomboid-like"/>
    <property type="match status" value="1"/>
</dbReference>
<comment type="similarity">
    <text evidence="3 10">Belongs to the peptidase S54 family.</text>
</comment>
<evidence type="ECO:0000256" key="3">
    <source>
        <dbReference type="ARBA" id="ARBA00009045"/>
    </source>
</evidence>
<dbReference type="Gene3D" id="3.30.40.10">
    <property type="entry name" value="Zinc/RING finger domain, C3HC4 (zinc finger)"/>
    <property type="match status" value="1"/>
</dbReference>
<evidence type="ECO:0000256" key="11">
    <source>
        <dbReference type="SAM" id="Coils"/>
    </source>
</evidence>
<accession>A0AAW1RN23</accession>
<dbReference type="GO" id="GO:0004252">
    <property type="term" value="F:serine-type endopeptidase activity"/>
    <property type="evidence" value="ECO:0007669"/>
    <property type="project" value="InterPro"/>
</dbReference>
<dbReference type="PROSITE" id="PS51698">
    <property type="entry name" value="U_BOX"/>
    <property type="match status" value="1"/>
</dbReference>
<feature type="transmembrane region" description="Helical" evidence="10">
    <location>
        <begin position="604"/>
        <end position="624"/>
    </location>
</feature>
<sequence>MGTITLHCSADTAKLEYLVRSAFQLHRQGVNNVPESERQHYEQLLRHHLDSFLEALLLCTTPLDRQTEEEDTNMLPPPVMDAERVDLQSEVVAAAQRVAGLRASAPAQISSDLSRCLEARGPAMAALDAPVTVGDASTPADPPALSPAPAALQGRVVTAVAKMSTLRARLDEALERLQRVIEAVAGEVPKASAPPFPATEASDGAENTSPNRQPGGEHLLHPPHPLQEASSSEEADFRVAAVRPAVEEGDLSLYRDLLRKAHGDEELALRWLSDIGASAPKGILAERAPGKDLDQTAVEAGAPDVFFCPISLKLLRDPVLLPTGQTYERRYIQRWLAGGNSTCPASGQVLTLPATLTPNVALRKSIEAWAEKYALWLLDADGHVKPIPDDEDFAEAAAANSDADMALAIRLQEEEMSHISTPLPVPMPPSAPLLRRREARPSGGFARCSLLNAVLWALTAANVATFVLALSRNGWQIEVLGSNPLVGPSAAALRDTGAKDTAAMVGGGRELWRLASSLFLCSGMISLFVVVTNLWTFGKYLERVTVWPAASVLALYIICGLVGAGVSANLSVDAISAGAPAAVCGLLGAAWADQALNWRLYRNLPATVVVLLGVTGQFVLLGLLPLLDNFFVAPAFVAGLACGCVFMRRQRRRARGSCCWALWQVLCAVAAAGALAVGALPLSSGIVEWAIHLPGAYI</sequence>
<evidence type="ECO:0000256" key="2">
    <source>
        <dbReference type="ARBA" id="ARBA00004141"/>
    </source>
</evidence>
<keyword evidence="8 10" id="KW-1133">Transmembrane helix</keyword>
<feature type="region of interest" description="Disordered" evidence="12">
    <location>
        <begin position="190"/>
        <end position="237"/>
    </location>
</feature>
<comment type="catalytic activity">
    <reaction evidence="1 10">
        <text>Cleaves type-1 transmembrane domains using a catalytic dyad composed of serine and histidine that are contributed by different transmembrane domains.</text>
        <dbReference type="EC" id="3.4.21.105"/>
    </reaction>
</comment>
<dbReference type="InterPro" id="IPR003613">
    <property type="entry name" value="Ubox_domain"/>
</dbReference>
<dbReference type="InterPro" id="IPR002610">
    <property type="entry name" value="Peptidase_S54_rhomboid-like"/>
</dbReference>
<evidence type="ECO:0000256" key="10">
    <source>
        <dbReference type="RuleBase" id="RU362115"/>
    </source>
</evidence>
<evidence type="ECO:0000313" key="14">
    <source>
        <dbReference type="EMBL" id="KAK9835214.1"/>
    </source>
</evidence>
<comment type="subcellular location">
    <subcellularLocation>
        <location evidence="2 10">Membrane</location>
        <topology evidence="2 10">Multi-pass membrane protein</topology>
    </subcellularLocation>
</comment>
<keyword evidence="9 10" id="KW-0472">Membrane</keyword>
<protein>
    <recommendedName>
        <fullName evidence="10">RHOMBOID-like protein</fullName>
        <ecNumber evidence="10">3.4.21.105</ecNumber>
    </recommendedName>
</protein>
<evidence type="ECO:0000256" key="9">
    <source>
        <dbReference type="ARBA" id="ARBA00023136"/>
    </source>
</evidence>
<keyword evidence="6 10" id="KW-0378">Hydrolase</keyword>
<dbReference type="CDD" id="cd16664">
    <property type="entry name" value="RING-Ubox_PUB"/>
    <property type="match status" value="1"/>
</dbReference>
<dbReference type="PANTHER" id="PTHR22936">
    <property type="entry name" value="RHOMBOID-RELATED"/>
    <property type="match status" value="1"/>
</dbReference>
<dbReference type="SMART" id="SM00504">
    <property type="entry name" value="Ubox"/>
    <property type="match status" value="1"/>
</dbReference>
<keyword evidence="11" id="KW-0175">Coiled coil</keyword>
<dbReference type="GO" id="GO:0006508">
    <property type="term" value="P:proteolysis"/>
    <property type="evidence" value="ECO:0007669"/>
    <property type="project" value="UniProtKB-KW"/>
</dbReference>
<evidence type="ECO:0000256" key="7">
    <source>
        <dbReference type="ARBA" id="ARBA00022825"/>
    </source>
</evidence>
<dbReference type="EMBL" id="JALJOU010000029">
    <property type="protein sequence ID" value="KAK9835214.1"/>
    <property type="molecule type" value="Genomic_DNA"/>
</dbReference>
<comment type="caution">
    <text evidence="14">The sequence shown here is derived from an EMBL/GenBank/DDBJ whole genome shotgun (WGS) entry which is preliminary data.</text>
</comment>
<proteinExistence type="inferred from homology"/>
<name>A0AAW1RN23_9CHLO</name>
<evidence type="ECO:0000256" key="6">
    <source>
        <dbReference type="ARBA" id="ARBA00022801"/>
    </source>
</evidence>
<dbReference type="AlphaFoldDB" id="A0AAW1RN23"/>
<dbReference type="GO" id="GO:0016567">
    <property type="term" value="P:protein ubiquitination"/>
    <property type="evidence" value="ECO:0007669"/>
    <property type="project" value="InterPro"/>
</dbReference>
<evidence type="ECO:0000256" key="4">
    <source>
        <dbReference type="ARBA" id="ARBA00022670"/>
    </source>
</evidence>
<dbReference type="InterPro" id="IPR013083">
    <property type="entry name" value="Znf_RING/FYVE/PHD"/>
</dbReference>
<reference evidence="14 15" key="1">
    <citation type="journal article" date="2024" name="Nat. Commun.">
        <title>Phylogenomics reveals the evolutionary origins of lichenization in chlorophyte algae.</title>
        <authorList>
            <person name="Puginier C."/>
            <person name="Libourel C."/>
            <person name="Otte J."/>
            <person name="Skaloud P."/>
            <person name="Haon M."/>
            <person name="Grisel S."/>
            <person name="Petersen M."/>
            <person name="Berrin J.G."/>
            <person name="Delaux P.M."/>
            <person name="Dal Grande F."/>
            <person name="Keller J."/>
        </authorList>
    </citation>
    <scope>NUCLEOTIDE SEQUENCE [LARGE SCALE GENOMIC DNA]</scope>
    <source>
        <strain evidence="14 15">SAG 245.80</strain>
    </source>
</reference>
<feature type="transmembrane region" description="Helical" evidence="10">
    <location>
        <begin position="659"/>
        <end position="680"/>
    </location>
</feature>
<evidence type="ECO:0000256" key="1">
    <source>
        <dbReference type="ARBA" id="ARBA00000156"/>
    </source>
</evidence>
<dbReference type="InterPro" id="IPR035952">
    <property type="entry name" value="Rhomboid-like_sf"/>
</dbReference>
<feature type="transmembrane region" description="Helical" evidence="10">
    <location>
        <begin position="574"/>
        <end position="592"/>
    </location>
</feature>
<comment type="caution">
    <text evidence="10">Lacks conserved residue(s) required for the propagation of feature annotation.</text>
</comment>
<dbReference type="EC" id="3.4.21.105" evidence="10"/>
<dbReference type="InterPro" id="IPR022764">
    <property type="entry name" value="Peptidase_S54_rhomboid_dom"/>
</dbReference>
<keyword evidence="15" id="KW-1185">Reference proteome</keyword>
<evidence type="ECO:0000256" key="12">
    <source>
        <dbReference type="SAM" id="MobiDB-lite"/>
    </source>
</evidence>
<feature type="transmembrane region" description="Helical" evidence="10">
    <location>
        <begin position="630"/>
        <end position="647"/>
    </location>
</feature>
<keyword evidence="7 10" id="KW-0720">Serine protease</keyword>
<gene>
    <name evidence="14" type="ORF">WJX81_006329</name>
</gene>
<dbReference type="Pfam" id="PF04564">
    <property type="entry name" value="U-box"/>
    <property type="match status" value="1"/>
</dbReference>
<dbReference type="PANTHER" id="PTHR22936:SF69">
    <property type="entry name" value="RHOMBOID-LIKE PROTEIN"/>
    <property type="match status" value="1"/>
</dbReference>
<dbReference type="GO" id="GO:0004842">
    <property type="term" value="F:ubiquitin-protein transferase activity"/>
    <property type="evidence" value="ECO:0007669"/>
    <property type="project" value="InterPro"/>
</dbReference>
<keyword evidence="5 10" id="KW-0812">Transmembrane</keyword>
<keyword evidence="4 10" id="KW-0645">Protease</keyword>
<feature type="transmembrane region" description="Helical" evidence="10">
    <location>
        <begin position="514"/>
        <end position="535"/>
    </location>
</feature>
<organism evidence="14 15">
    <name type="scientific">Elliptochloris bilobata</name>
    <dbReference type="NCBI Taxonomy" id="381761"/>
    <lineage>
        <taxon>Eukaryota</taxon>
        <taxon>Viridiplantae</taxon>
        <taxon>Chlorophyta</taxon>
        <taxon>core chlorophytes</taxon>
        <taxon>Trebouxiophyceae</taxon>
        <taxon>Trebouxiophyceae incertae sedis</taxon>
        <taxon>Elliptochloris clade</taxon>
        <taxon>Elliptochloris</taxon>
    </lineage>
</organism>
<comment type="function">
    <text evidence="10">Serine protease involved in intramembrane proteolysis.</text>
</comment>
<dbReference type="SUPFAM" id="SSF57850">
    <property type="entry name" value="RING/U-box"/>
    <property type="match status" value="1"/>
</dbReference>
<evidence type="ECO:0000259" key="13">
    <source>
        <dbReference type="PROSITE" id="PS51698"/>
    </source>
</evidence>
<dbReference type="Gene3D" id="1.20.1540.10">
    <property type="entry name" value="Rhomboid-like"/>
    <property type="match status" value="1"/>
</dbReference>
<feature type="transmembrane region" description="Helical" evidence="10">
    <location>
        <begin position="547"/>
        <end position="568"/>
    </location>
</feature>
<dbReference type="InterPro" id="IPR045210">
    <property type="entry name" value="RING-Ubox_PUB"/>
</dbReference>
<evidence type="ECO:0000313" key="15">
    <source>
        <dbReference type="Proteomes" id="UP001445335"/>
    </source>
</evidence>
<dbReference type="Proteomes" id="UP001445335">
    <property type="component" value="Unassembled WGS sequence"/>
</dbReference>
<dbReference type="GO" id="GO:0016020">
    <property type="term" value="C:membrane"/>
    <property type="evidence" value="ECO:0007669"/>
    <property type="project" value="UniProtKB-SubCell"/>
</dbReference>
<feature type="domain" description="U-box" evidence="13">
    <location>
        <begin position="301"/>
        <end position="376"/>
    </location>
</feature>
<evidence type="ECO:0000256" key="5">
    <source>
        <dbReference type="ARBA" id="ARBA00022692"/>
    </source>
</evidence>
<dbReference type="Pfam" id="PF01694">
    <property type="entry name" value="Rhomboid"/>
    <property type="match status" value="1"/>
</dbReference>
<evidence type="ECO:0000256" key="8">
    <source>
        <dbReference type="ARBA" id="ARBA00022989"/>
    </source>
</evidence>
<feature type="coiled-coil region" evidence="11">
    <location>
        <begin position="160"/>
        <end position="187"/>
    </location>
</feature>